<accession>A0AAN6J348</accession>
<dbReference type="Proteomes" id="UP001168146">
    <property type="component" value="Unassembled WGS sequence"/>
</dbReference>
<reference evidence="1" key="1">
    <citation type="submission" date="2021-12" db="EMBL/GenBank/DDBJ databases">
        <title>Black yeast isolated from Biological Soil Crust.</title>
        <authorList>
            <person name="Kurbessoian T."/>
        </authorList>
    </citation>
    <scope>NUCLEOTIDE SEQUENCE</scope>
    <source>
        <strain evidence="1">CCFEE 5208</strain>
    </source>
</reference>
<dbReference type="AlphaFoldDB" id="A0AAN6J348"/>
<gene>
    <name evidence="1" type="ORF">LTR82_014405</name>
    <name evidence="2" type="ORF">LTR91_000579</name>
</gene>
<keyword evidence="4" id="KW-1185">Reference proteome</keyword>
<dbReference type="EMBL" id="JASUXU010000070">
    <property type="protein sequence ID" value="KAK0311112.1"/>
    <property type="molecule type" value="Genomic_DNA"/>
</dbReference>
<name>A0AAN6J348_9PEZI</name>
<evidence type="ECO:0000313" key="1">
    <source>
        <dbReference type="EMBL" id="KAK0311112.1"/>
    </source>
</evidence>
<evidence type="ECO:0000313" key="4">
    <source>
        <dbReference type="Proteomes" id="UP001175353"/>
    </source>
</evidence>
<organism evidence="1 3">
    <name type="scientific">Friedmanniomyces endolithicus</name>
    <dbReference type="NCBI Taxonomy" id="329885"/>
    <lineage>
        <taxon>Eukaryota</taxon>
        <taxon>Fungi</taxon>
        <taxon>Dikarya</taxon>
        <taxon>Ascomycota</taxon>
        <taxon>Pezizomycotina</taxon>
        <taxon>Dothideomycetes</taxon>
        <taxon>Dothideomycetidae</taxon>
        <taxon>Mycosphaerellales</taxon>
        <taxon>Teratosphaeriaceae</taxon>
        <taxon>Friedmanniomyces</taxon>
    </lineage>
</organism>
<proteinExistence type="predicted"/>
<sequence>MEMATIGETLGLVQDVGDAEEVDKDFQKVCKAIKAAEGVCTVQIAVRGFWTAHP</sequence>
<evidence type="ECO:0000313" key="3">
    <source>
        <dbReference type="Proteomes" id="UP001168146"/>
    </source>
</evidence>
<comment type="caution">
    <text evidence="1">The sequence shown here is derived from an EMBL/GenBank/DDBJ whole genome shotgun (WGS) entry which is preliminary data.</text>
</comment>
<evidence type="ECO:0000313" key="2">
    <source>
        <dbReference type="EMBL" id="KAK1015554.1"/>
    </source>
</evidence>
<dbReference type="Proteomes" id="UP001175353">
    <property type="component" value="Unassembled WGS sequence"/>
</dbReference>
<dbReference type="EMBL" id="JAUJLE010000002">
    <property type="protein sequence ID" value="KAK1015554.1"/>
    <property type="molecule type" value="Genomic_DNA"/>
</dbReference>
<reference evidence="2" key="2">
    <citation type="submission" date="2023-06" db="EMBL/GenBank/DDBJ databases">
        <title>Black Yeasts Isolated from many extreme environments.</title>
        <authorList>
            <person name="Coleine C."/>
            <person name="Stajich J.E."/>
            <person name="Selbmann L."/>
        </authorList>
    </citation>
    <scope>NUCLEOTIDE SEQUENCE</scope>
    <source>
        <strain evidence="2">CCFEE 5200</strain>
    </source>
</reference>
<protein>
    <submittedName>
        <fullName evidence="1">Uncharacterized protein</fullName>
    </submittedName>
</protein>